<dbReference type="Gene3D" id="3.40.50.720">
    <property type="entry name" value="NAD(P)-binding Rossmann-like Domain"/>
    <property type="match status" value="1"/>
</dbReference>
<dbReference type="GeneID" id="28827005"/>
<dbReference type="SUPFAM" id="SSF51735">
    <property type="entry name" value="NAD(P)-binding Rossmann-fold domains"/>
    <property type="match status" value="1"/>
</dbReference>
<accession>A0A132B239</accession>
<dbReference type="RefSeq" id="XP_018060805.1">
    <property type="nucleotide sequence ID" value="XM_018217279.1"/>
</dbReference>
<dbReference type="Pfam" id="PF13561">
    <property type="entry name" value="adh_short_C2"/>
    <property type="match status" value="1"/>
</dbReference>
<keyword evidence="2" id="KW-0560">Oxidoreductase</keyword>
<dbReference type="InterPro" id="IPR002347">
    <property type="entry name" value="SDR_fam"/>
</dbReference>
<dbReference type="EMBL" id="KQ947446">
    <property type="protein sequence ID" value="KUJ06450.1"/>
    <property type="molecule type" value="Genomic_DNA"/>
</dbReference>
<dbReference type="PANTHER" id="PTHR24320:SF272">
    <property type="entry name" value="NAD(P)-BINDING ROSSMANN-FOLD SUPERFAMILY PROTEIN"/>
    <property type="match status" value="1"/>
</dbReference>
<evidence type="ECO:0000313" key="3">
    <source>
        <dbReference type="EMBL" id="KUJ06450.1"/>
    </source>
</evidence>
<dbReference type="InterPro" id="IPR036291">
    <property type="entry name" value="NAD(P)-bd_dom_sf"/>
</dbReference>
<evidence type="ECO:0000256" key="1">
    <source>
        <dbReference type="ARBA" id="ARBA00006484"/>
    </source>
</evidence>
<sequence>MIEMELDSFESIKTGAANFLSRSSTLNVLTCTAGVMACPEGMTKDGFETQFGVNYLGHFLLFQLLRNALKSSSSPSFASRVVTLSSCAHRGGGVRFSDYNFKKEPYNAGTAYSQAKTADIYLATEIERRYGRDGIHGLPIHPGFIRTPLVRHVEKVPEGKQFIENPEALHIWKSPEQGAATTVWAAVGKEWEGRGGRYLEDSQWHCNLRHPS</sequence>
<dbReference type="InParanoid" id="A0A132B239"/>
<keyword evidence="4" id="KW-1185">Reference proteome</keyword>
<dbReference type="Proteomes" id="UP000070700">
    <property type="component" value="Unassembled WGS sequence"/>
</dbReference>
<gene>
    <name evidence="3" type="ORF">LY89DRAFT_702932</name>
</gene>
<dbReference type="KEGG" id="psco:LY89DRAFT_702932"/>
<evidence type="ECO:0000313" key="4">
    <source>
        <dbReference type="Proteomes" id="UP000070700"/>
    </source>
</evidence>
<dbReference type="OrthoDB" id="191139at2759"/>
<name>A0A132B239_MOLSC</name>
<dbReference type="STRING" id="149040.A0A132B239"/>
<dbReference type="PANTHER" id="PTHR24320">
    <property type="entry name" value="RETINOL DEHYDROGENASE"/>
    <property type="match status" value="1"/>
</dbReference>
<evidence type="ECO:0000256" key="2">
    <source>
        <dbReference type="ARBA" id="ARBA00023002"/>
    </source>
</evidence>
<proteinExistence type="inferred from homology"/>
<dbReference type="AlphaFoldDB" id="A0A132B239"/>
<reference evidence="3 4" key="1">
    <citation type="submission" date="2015-10" db="EMBL/GenBank/DDBJ databases">
        <title>Full genome of DAOMC 229536 Phialocephala scopiformis, a fungal endophyte of spruce producing the potent anti-insectan compound rugulosin.</title>
        <authorList>
            <consortium name="DOE Joint Genome Institute"/>
            <person name="Walker A.K."/>
            <person name="Frasz S.L."/>
            <person name="Seifert K.A."/>
            <person name="Miller J.D."/>
            <person name="Mondo S.J."/>
            <person name="Labutti K."/>
            <person name="Lipzen A."/>
            <person name="Dockter R."/>
            <person name="Kennedy M."/>
            <person name="Grigoriev I.V."/>
            <person name="Spatafora J.W."/>
        </authorList>
    </citation>
    <scope>NUCLEOTIDE SEQUENCE [LARGE SCALE GENOMIC DNA]</scope>
    <source>
        <strain evidence="3 4">CBS 120377</strain>
    </source>
</reference>
<organism evidence="3 4">
    <name type="scientific">Mollisia scopiformis</name>
    <name type="common">Conifer needle endophyte fungus</name>
    <name type="synonym">Phialocephala scopiformis</name>
    <dbReference type="NCBI Taxonomy" id="149040"/>
    <lineage>
        <taxon>Eukaryota</taxon>
        <taxon>Fungi</taxon>
        <taxon>Dikarya</taxon>
        <taxon>Ascomycota</taxon>
        <taxon>Pezizomycotina</taxon>
        <taxon>Leotiomycetes</taxon>
        <taxon>Helotiales</taxon>
        <taxon>Mollisiaceae</taxon>
        <taxon>Mollisia</taxon>
    </lineage>
</organism>
<comment type="similarity">
    <text evidence="1">Belongs to the short-chain dehydrogenases/reductases (SDR) family.</text>
</comment>
<dbReference type="GO" id="GO:0016491">
    <property type="term" value="F:oxidoreductase activity"/>
    <property type="evidence" value="ECO:0007669"/>
    <property type="project" value="UniProtKB-KW"/>
</dbReference>
<protein>
    <submittedName>
        <fullName evidence="3">NAD(P)-binding protein</fullName>
    </submittedName>
</protein>